<keyword evidence="1" id="KW-1133">Transmembrane helix</keyword>
<dbReference type="RefSeq" id="YP_009843535.1">
    <property type="nucleotide sequence ID" value="NC_048749.1"/>
</dbReference>
<organism evidence="2 3">
    <name type="scientific">Gordonia phage Rickmore</name>
    <dbReference type="NCBI Taxonomy" id="2507854"/>
    <lineage>
        <taxon>Viruses</taxon>
        <taxon>Duplodnaviria</taxon>
        <taxon>Heunggongvirae</taxon>
        <taxon>Uroviricota</taxon>
        <taxon>Caudoviricetes</taxon>
        <taxon>Deejayvirinae</taxon>
        <taxon>Kenoshavirus</taxon>
        <taxon>Kenoshavirus rickmore</taxon>
    </lineage>
</organism>
<proteinExistence type="predicted"/>
<name>A0A410TB88_9CAUD</name>
<keyword evidence="1" id="KW-0812">Transmembrane</keyword>
<dbReference type="KEGG" id="vg:55613826"/>
<dbReference type="Proteomes" id="UP000290536">
    <property type="component" value="Segment"/>
</dbReference>
<sequence>MPQPTYERSTMVKKFASKHKIVLSVIAGTVTGTVLGSLAQKKVESDISLTLTPSEVMTWLGNAGEGHITFSTPQGQIGLWLVDDPKEATDFPPQEFFDQIK</sequence>
<evidence type="ECO:0000313" key="2">
    <source>
        <dbReference type="EMBL" id="QAU06272.1"/>
    </source>
</evidence>
<gene>
    <name evidence="2" type="primary">38</name>
    <name evidence="2" type="ORF">SEA_RICKMORE_38</name>
</gene>
<feature type="transmembrane region" description="Helical" evidence="1">
    <location>
        <begin position="21"/>
        <end position="39"/>
    </location>
</feature>
<accession>A0A410TB88</accession>
<dbReference type="EMBL" id="MK376953">
    <property type="protein sequence ID" value="QAU06272.1"/>
    <property type="molecule type" value="Genomic_DNA"/>
</dbReference>
<reference evidence="2 3" key="1">
    <citation type="submission" date="2019-01" db="EMBL/GenBank/DDBJ databases">
        <authorList>
            <person name="Mendiola A."/>
            <person name="Dhungana S."/>
            <person name="Koga A.P."/>
            <person name="Garlena R.A."/>
            <person name="Russell D.A."/>
            <person name="Pope W.H."/>
            <person name="Jacobs-Sera D."/>
            <person name="Hatfull G.F."/>
        </authorList>
    </citation>
    <scope>NUCLEOTIDE SEQUENCE [LARGE SCALE GENOMIC DNA]</scope>
</reference>
<dbReference type="GeneID" id="55613826"/>
<protein>
    <submittedName>
        <fullName evidence="2">Uncharacterized protein</fullName>
    </submittedName>
</protein>
<evidence type="ECO:0000256" key="1">
    <source>
        <dbReference type="SAM" id="Phobius"/>
    </source>
</evidence>
<keyword evidence="1" id="KW-0472">Membrane</keyword>
<keyword evidence="3" id="KW-1185">Reference proteome</keyword>
<evidence type="ECO:0000313" key="3">
    <source>
        <dbReference type="Proteomes" id="UP000290536"/>
    </source>
</evidence>